<dbReference type="GO" id="GO:0032259">
    <property type="term" value="P:methylation"/>
    <property type="evidence" value="ECO:0007669"/>
    <property type="project" value="UniProtKB-KW"/>
</dbReference>
<keyword evidence="1 4" id="KW-0489">Methyltransferase</keyword>
<dbReference type="SUPFAM" id="SSF53335">
    <property type="entry name" value="S-adenosyl-L-methionine-dependent methyltransferases"/>
    <property type="match status" value="1"/>
</dbReference>
<dbReference type="Proteomes" id="UP000249516">
    <property type="component" value="Unassembled WGS sequence"/>
</dbReference>
<feature type="domain" description="Methyltransferase" evidence="3">
    <location>
        <begin position="45"/>
        <end position="143"/>
    </location>
</feature>
<reference evidence="4 5" key="1">
    <citation type="submission" date="2018-10" db="EMBL/GenBank/DDBJ databases">
        <title>Kocuria tytouropygialis sp. nov., isolated from the uropygial gland of an American barn owl (Tyto furcata).</title>
        <authorList>
            <person name="Braun M.S."/>
            <person name="Wang E."/>
            <person name="Zimmermann S."/>
            <person name="Wagner H."/>
            <person name="Wink M."/>
        </authorList>
    </citation>
    <scope>NUCLEOTIDE SEQUENCE [LARGE SCALE GENOMIC DNA]</scope>
    <source>
        <strain evidence="4 5">442</strain>
    </source>
</reference>
<dbReference type="GO" id="GO:0008168">
    <property type="term" value="F:methyltransferase activity"/>
    <property type="evidence" value="ECO:0007669"/>
    <property type="project" value="UniProtKB-KW"/>
</dbReference>
<dbReference type="RefSeq" id="WP_121030773.1">
    <property type="nucleotide sequence ID" value="NZ_PNJG02000002.1"/>
</dbReference>
<keyword evidence="2 4" id="KW-0808">Transferase</keyword>
<dbReference type="CDD" id="cd02440">
    <property type="entry name" value="AdoMet_MTases"/>
    <property type="match status" value="1"/>
</dbReference>
<name>A0A495A5L2_9MICC</name>
<evidence type="ECO:0000256" key="1">
    <source>
        <dbReference type="ARBA" id="ARBA00022603"/>
    </source>
</evidence>
<sequence length="229" mass="24096">MQSGYDHHAQDYERAFPAAFRGPWERHAVGAFAEHVVRSGLPGTVVDVGCGTGHVTAELAARGLPVVGVDPSESMLAIARASHPDVRFEPGDANPESWGAALEAEAPEAPVAAVLARYSLSHVPPERVPGILASWADRLPVGGAVLVAFQAVDGGRAVVSFDHAVAPAWRWSPEVVADHLTRAGFAEVWRTVSRSDAEHRFPECHLLAVKDAAGAPPVPVSRGCSVDGC</sequence>
<protein>
    <submittedName>
        <fullName evidence="4">Class I SAM-dependent methyltransferase</fullName>
    </submittedName>
</protein>
<dbReference type="PANTHER" id="PTHR43861">
    <property type="entry name" value="TRANS-ACONITATE 2-METHYLTRANSFERASE-RELATED"/>
    <property type="match status" value="1"/>
</dbReference>
<dbReference type="Pfam" id="PF13649">
    <property type="entry name" value="Methyltransf_25"/>
    <property type="match status" value="1"/>
</dbReference>
<dbReference type="EMBL" id="PNJG02000002">
    <property type="protein sequence ID" value="RKQ34954.1"/>
    <property type="molecule type" value="Genomic_DNA"/>
</dbReference>
<dbReference type="Gene3D" id="3.40.50.150">
    <property type="entry name" value="Vaccinia Virus protein VP39"/>
    <property type="match status" value="1"/>
</dbReference>
<dbReference type="OrthoDB" id="9805171at2"/>
<dbReference type="InterPro" id="IPR029063">
    <property type="entry name" value="SAM-dependent_MTases_sf"/>
</dbReference>
<comment type="caution">
    <text evidence="4">The sequence shown here is derived from an EMBL/GenBank/DDBJ whole genome shotgun (WGS) entry which is preliminary data.</text>
</comment>
<accession>A0A495A5L2</accession>
<dbReference type="AlphaFoldDB" id="A0A495A5L2"/>
<dbReference type="InterPro" id="IPR041698">
    <property type="entry name" value="Methyltransf_25"/>
</dbReference>
<proteinExistence type="predicted"/>
<evidence type="ECO:0000259" key="3">
    <source>
        <dbReference type="Pfam" id="PF13649"/>
    </source>
</evidence>
<evidence type="ECO:0000313" key="4">
    <source>
        <dbReference type="EMBL" id="RKQ34954.1"/>
    </source>
</evidence>
<keyword evidence="5" id="KW-1185">Reference proteome</keyword>
<evidence type="ECO:0000313" key="5">
    <source>
        <dbReference type="Proteomes" id="UP000249516"/>
    </source>
</evidence>
<dbReference type="PANTHER" id="PTHR43861:SF1">
    <property type="entry name" value="TRANS-ACONITATE 2-METHYLTRANSFERASE"/>
    <property type="match status" value="1"/>
</dbReference>
<gene>
    <name evidence="4" type="ORF">C1C97_006615</name>
</gene>
<organism evidence="4 5">
    <name type="scientific">Kocuria tytonis</name>
    <dbReference type="NCBI Taxonomy" id="2054280"/>
    <lineage>
        <taxon>Bacteria</taxon>
        <taxon>Bacillati</taxon>
        <taxon>Actinomycetota</taxon>
        <taxon>Actinomycetes</taxon>
        <taxon>Micrococcales</taxon>
        <taxon>Micrococcaceae</taxon>
        <taxon>Kocuria</taxon>
    </lineage>
</organism>
<evidence type="ECO:0000256" key="2">
    <source>
        <dbReference type="ARBA" id="ARBA00022679"/>
    </source>
</evidence>